<reference evidence="2" key="1">
    <citation type="journal article" date="2023" name="Plant J.">
        <title>Genome sequences and population genomics provide insights into the demographic history, inbreeding, and mutation load of two 'living fossil' tree species of Dipteronia.</title>
        <authorList>
            <person name="Feng Y."/>
            <person name="Comes H.P."/>
            <person name="Chen J."/>
            <person name="Zhu S."/>
            <person name="Lu R."/>
            <person name="Zhang X."/>
            <person name="Li P."/>
            <person name="Qiu J."/>
            <person name="Olsen K.M."/>
            <person name="Qiu Y."/>
        </authorList>
    </citation>
    <scope>NUCLEOTIDE SEQUENCE</scope>
    <source>
        <strain evidence="2">KIB01</strain>
    </source>
</reference>
<feature type="domain" description="Reverse transcriptase" evidence="1">
    <location>
        <begin position="174"/>
        <end position="263"/>
    </location>
</feature>
<dbReference type="PANTHER" id="PTHR46890">
    <property type="entry name" value="NON-LTR RETROLELEMENT REVERSE TRANSCRIPTASE-LIKE PROTEIN-RELATED"/>
    <property type="match status" value="1"/>
</dbReference>
<dbReference type="Proteomes" id="UP001280121">
    <property type="component" value="Unassembled WGS sequence"/>
</dbReference>
<name>A0AAD9TTS7_9ROSI</name>
<sequence>MNHLSNSQLDISVNCVSKGTLDSKVQDRNTVDTLLSYQESLHKEKSRVNYLANGDINSAFFHALLKRRRVNNALLPRSSSTTPDLSIVVQFIPSLVTDKENISLTKIPSAEENKSTNFSFNVASAPRPDGFTGVFYQHYWDIFGLEFVTAVQDFFFSLSKLFSNLNLNFIFLIPKVTNAISVDQYRPIVVGNFLFKVVTKIIASHLSDMAARIISLNQFGFVKGRQIQDCIAIASDCINALDKHCYEGNIAIKIDIRKAFDTMN</sequence>
<proteinExistence type="predicted"/>
<dbReference type="Pfam" id="PF00078">
    <property type="entry name" value="RVT_1"/>
    <property type="match status" value="1"/>
</dbReference>
<evidence type="ECO:0000313" key="3">
    <source>
        <dbReference type="Proteomes" id="UP001280121"/>
    </source>
</evidence>
<comment type="caution">
    <text evidence="2">The sequence shown here is derived from an EMBL/GenBank/DDBJ whole genome shotgun (WGS) entry which is preliminary data.</text>
</comment>
<accession>A0AAD9TTS7</accession>
<dbReference type="InterPro" id="IPR052343">
    <property type="entry name" value="Retrotransposon-Effector_Assoc"/>
</dbReference>
<gene>
    <name evidence="2" type="ORF">Ddye_023903</name>
</gene>
<evidence type="ECO:0000259" key="1">
    <source>
        <dbReference type="Pfam" id="PF00078"/>
    </source>
</evidence>
<dbReference type="AlphaFoldDB" id="A0AAD9TTS7"/>
<protein>
    <recommendedName>
        <fullName evidence="1">Reverse transcriptase domain-containing protein</fullName>
    </recommendedName>
</protein>
<keyword evidence="3" id="KW-1185">Reference proteome</keyword>
<evidence type="ECO:0000313" key="2">
    <source>
        <dbReference type="EMBL" id="KAK2642140.1"/>
    </source>
</evidence>
<organism evidence="2 3">
    <name type="scientific">Dipteronia dyeriana</name>
    <dbReference type="NCBI Taxonomy" id="168575"/>
    <lineage>
        <taxon>Eukaryota</taxon>
        <taxon>Viridiplantae</taxon>
        <taxon>Streptophyta</taxon>
        <taxon>Embryophyta</taxon>
        <taxon>Tracheophyta</taxon>
        <taxon>Spermatophyta</taxon>
        <taxon>Magnoliopsida</taxon>
        <taxon>eudicotyledons</taxon>
        <taxon>Gunneridae</taxon>
        <taxon>Pentapetalae</taxon>
        <taxon>rosids</taxon>
        <taxon>malvids</taxon>
        <taxon>Sapindales</taxon>
        <taxon>Sapindaceae</taxon>
        <taxon>Hippocastanoideae</taxon>
        <taxon>Acereae</taxon>
        <taxon>Dipteronia</taxon>
    </lineage>
</organism>
<dbReference type="EMBL" id="JANJYI010000007">
    <property type="protein sequence ID" value="KAK2642140.1"/>
    <property type="molecule type" value="Genomic_DNA"/>
</dbReference>
<dbReference type="InterPro" id="IPR000477">
    <property type="entry name" value="RT_dom"/>
</dbReference>
<dbReference type="PANTHER" id="PTHR46890:SF28">
    <property type="entry name" value="REVERSE TRANSCRIPTASE DOMAIN-CONTAINING PROTEIN"/>
    <property type="match status" value="1"/>
</dbReference>